<comment type="caution">
    <text evidence="1">The sequence shown here is derived from an EMBL/GenBank/DDBJ whole genome shotgun (WGS) entry which is preliminary data.</text>
</comment>
<evidence type="ECO:0000313" key="2">
    <source>
        <dbReference type="Proteomes" id="UP001642360"/>
    </source>
</evidence>
<dbReference type="AlphaFoldDB" id="A0ABC8SEP2"/>
<reference evidence="1 2" key="1">
    <citation type="submission" date="2024-02" db="EMBL/GenBank/DDBJ databases">
        <authorList>
            <person name="Vignale AGUSTIN F."/>
            <person name="Sosa J E."/>
            <person name="Modenutti C."/>
        </authorList>
    </citation>
    <scope>NUCLEOTIDE SEQUENCE [LARGE SCALE GENOMIC DNA]</scope>
</reference>
<accession>A0ABC8SEP2</accession>
<dbReference type="EMBL" id="CAUOFW020002724">
    <property type="protein sequence ID" value="CAK9155632.1"/>
    <property type="molecule type" value="Genomic_DNA"/>
</dbReference>
<sequence>MELFDEKMKKSAIGMVFRVNTEAILDVESYNNTNSIVQLEDPLSLPFLSGKSLIRSWDLVKVGFSGKVVQSDL</sequence>
<gene>
    <name evidence="1" type="ORF">ILEXP_LOCUS24044</name>
</gene>
<keyword evidence="2" id="KW-1185">Reference proteome</keyword>
<dbReference type="Proteomes" id="UP001642360">
    <property type="component" value="Unassembled WGS sequence"/>
</dbReference>
<protein>
    <submittedName>
        <fullName evidence="1">Uncharacterized protein</fullName>
    </submittedName>
</protein>
<evidence type="ECO:0000313" key="1">
    <source>
        <dbReference type="EMBL" id="CAK9155632.1"/>
    </source>
</evidence>
<proteinExistence type="predicted"/>
<name>A0ABC8SEP2_9AQUA</name>
<organism evidence="1 2">
    <name type="scientific">Ilex paraguariensis</name>
    <name type="common">yerba mate</name>
    <dbReference type="NCBI Taxonomy" id="185542"/>
    <lineage>
        <taxon>Eukaryota</taxon>
        <taxon>Viridiplantae</taxon>
        <taxon>Streptophyta</taxon>
        <taxon>Embryophyta</taxon>
        <taxon>Tracheophyta</taxon>
        <taxon>Spermatophyta</taxon>
        <taxon>Magnoliopsida</taxon>
        <taxon>eudicotyledons</taxon>
        <taxon>Gunneridae</taxon>
        <taxon>Pentapetalae</taxon>
        <taxon>asterids</taxon>
        <taxon>campanulids</taxon>
        <taxon>Aquifoliales</taxon>
        <taxon>Aquifoliaceae</taxon>
        <taxon>Ilex</taxon>
    </lineage>
</organism>